<dbReference type="FunFam" id="1.10.3810.10:FF:000001">
    <property type="entry name" value="Penicillin-binding protein 1A"/>
    <property type="match status" value="1"/>
</dbReference>
<feature type="transmembrane region" description="Helical" evidence="16">
    <location>
        <begin position="87"/>
        <end position="112"/>
    </location>
</feature>
<evidence type="ECO:0000256" key="2">
    <source>
        <dbReference type="ARBA" id="ARBA00007090"/>
    </source>
</evidence>
<comment type="pathway">
    <text evidence="1">Cell wall biogenesis; peptidoglycan biosynthesis.</text>
</comment>
<evidence type="ECO:0000256" key="16">
    <source>
        <dbReference type="SAM" id="Phobius"/>
    </source>
</evidence>
<gene>
    <name evidence="19" type="ORF">SAMN04488557_0027</name>
</gene>
<dbReference type="InterPro" id="IPR012338">
    <property type="entry name" value="Beta-lactam/transpept-like"/>
</dbReference>
<keyword evidence="5" id="KW-0645">Protease</keyword>
<dbReference type="STRING" id="51670.SAMN04488557_0027"/>
<dbReference type="Pfam" id="PF00905">
    <property type="entry name" value="Transpeptidase"/>
    <property type="match status" value="1"/>
</dbReference>
<dbReference type="InterPro" id="IPR023346">
    <property type="entry name" value="Lysozyme-like_dom_sf"/>
</dbReference>
<keyword evidence="10" id="KW-0573">Peptidoglycan synthesis</keyword>
<evidence type="ECO:0000313" key="20">
    <source>
        <dbReference type="Proteomes" id="UP000199423"/>
    </source>
</evidence>
<dbReference type="InterPro" id="IPR050396">
    <property type="entry name" value="Glycosyltr_51/Transpeptidase"/>
</dbReference>
<feature type="domain" description="Glycosyl transferase family 51" evidence="18">
    <location>
        <begin position="143"/>
        <end position="309"/>
    </location>
</feature>
<keyword evidence="7" id="KW-0808">Transferase</keyword>
<dbReference type="Gene3D" id="3.40.710.10">
    <property type="entry name" value="DD-peptidase/beta-lactamase superfamily"/>
    <property type="match status" value="1"/>
</dbReference>
<evidence type="ECO:0000256" key="9">
    <source>
        <dbReference type="ARBA" id="ARBA00022960"/>
    </source>
</evidence>
<keyword evidence="11" id="KW-0511">Multifunctional enzyme</keyword>
<accession>A0A1I7MTG5</accession>
<evidence type="ECO:0000256" key="14">
    <source>
        <dbReference type="ARBA" id="ARBA00049902"/>
    </source>
</evidence>
<keyword evidence="16" id="KW-0472">Membrane</keyword>
<keyword evidence="20" id="KW-1185">Reference proteome</keyword>
<evidence type="ECO:0000256" key="6">
    <source>
        <dbReference type="ARBA" id="ARBA00022676"/>
    </source>
</evidence>
<protein>
    <submittedName>
        <fullName evidence="19">Penicillin-binding protein 1A</fullName>
    </submittedName>
</protein>
<evidence type="ECO:0000259" key="18">
    <source>
        <dbReference type="Pfam" id="PF00912"/>
    </source>
</evidence>
<dbReference type="PANTHER" id="PTHR32282">
    <property type="entry name" value="BINDING PROTEIN TRANSPEPTIDASE, PUTATIVE-RELATED"/>
    <property type="match status" value="1"/>
</dbReference>
<dbReference type="GO" id="GO:0009002">
    <property type="term" value="F:serine-type D-Ala-D-Ala carboxypeptidase activity"/>
    <property type="evidence" value="ECO:0007669"/>
    <property type="project" value="UniProtKB-EC"/>
</dbReference>
<dbReference type="GO" id="GO:0008658">
    <property type="term" value="F:penicillin binding"/>
    <property type="evidence" value="ECO:0007669"/>
    <property type="project" value="InterPro"/>
</dbReference>
<evidence type="ECO:0000256" key="1">
    <source>
        <dbReference type="ARBA" id="ARBA00004752"/>
    </source>
</evidence>
<dbReference type="InterPro" id="IPR036950">
    <property type="entry name" value="PBP_transglycosylase"/>
</dbReference>
<reference evidence="20" key="1">
    <citation type="submission" date="2016-10" db="EMBL/GenBank/DDBJ databases">
        <authorList>
            <person name="Varghese N."/>
            <person name="Submissions S."/>
        </authorList>
    </citation>
    <scope>NUCLEOTIDE SEQUENCE [LARGE SCALE GENOMIC DNA]</scope>
    <source>
        <strain evidence="20">DSM 1565</strain>
    </source>
</reference>
<dbReference type="InterPro" id="IPR001460">
    <property type="entry name" value="PCN-bd_Tpept"/>
</dbReference>
<evidence type="ECO:0000256" key="11">
    <source>
        <dbReference type="ARBA" id="ARBA00023268"/>
    </source>
</evidence>
<dbReference type="GO" id="GO:0008955">
    <property type="term" value="F:peptidoglycan glycosyltransferase activity"/>
    <property type="evidence" value="ECO:0007669"/>
    <property type="project" value="UniProtKB-EC"/>
</dbReference>
<keyword evidence="6" id="KW-0328">Glycosyltransferase</keyword>
<dbReference type="SUPFAM" id="SSF56601">
    <property type="entry name" value="beta-lactamase/transpeptidase-like"/>
    <property type="match status" value="1"/>
</dbReference>
<dbReference type="GO" id="GO:0008360">
    <property type="term" value="P:regulation of cell shape"/>
    <property type="evidence" value="ECO:0007669"/>
    <property type="project" value="UniProtKB-KW"/>
</dbReference>
<feature type="compositionally biased region" description="Polar residues" evidence="15">
    <location>
        <begin position="727"/>
        <end position="742"/>
    </location>
</feature>
<comment type="similarity">
    <text evidence="2">In the C-terminal section; belongs to the transpeptidase family.</text>
</comment>
<evidence type="ECO:0000256" key="12">
    <source>
        <dbReference type="ARBA" id="ARBA00023316"/>
    </source>
</evidence>
<dbReference type="NCBIfam" id="TIGR02074">
    <property type="entry name" value="PBP_1a_fam"/>
    <property type="match status" value="1"/>
</dbReference>
<feature type="domain" description="Penicillin-binding protein transpeptidase" evidence="17">
    <location>
        <begin position="398"/>
        <end position="662"/>
    </location>
</feature>
<evidence type="ECO:0000256" key="3">
    <source>
        <dbReference type="ARBA" id="ARBA00007739"/>
    </source>
</evidence>
<dbReference type="Proteomes" id="UP000199423">
    <property type="component" value="Unassembled WGS sequence"/>
</dbReference>
<dbReference type="AlphaFoldDB" id="A0A1I7MTG5"/>
<evidence type="ECO:0000256" key="13">
    <source>
        <dbReference type="ARBA" id="ARBA00034000"/>
    </source>
</evidence>
<evidence type="ECO:0000313" key="19">
    <source>
        <dbReference type="EMBL" id="SFV25689.1"/>
    </source>
</evidence>
<dbReference type="Pfam" id="PF00912">
    <property type="entry name" value="Transgly"/>
    <property type="match status" value="1"/>
</dbReference>
<dbReference type="GO" id="GO:0006508">
    <property type="term" value="P:proteolysis"/>
    <property type="evidence" value="ECO:0007669"/>
    <property type="project" value="UniProtKB-KW"/>
</dbReference>
<dbReference type="SUPFAM" id="SSF53955">
    <property type="entry name" value="Lysozyme-like"/>
    <property type="match status" value="1"/>
</dbReference>
<dbReference type="PANTHER" id="PTHR32282:SF33">
    <property type="entry name" value="PEPTIDOGLYCAN GLYCOSYLTRANSFERASE"/>
    <property type="match status" value="1"/>
</dbReference>
<keyword evidence="16" id="KW-1133">Transmembrane helix</keyword>
<name>A0A1I7MTG5_9HYPH</name>
<dbReference type="InterPro" id="IPR001264">
    <property type="entry name" value="Glyco_trans_51"/>
</dbReference>
<comment type="similarity">
    <text evidence="3">In the N-terminal section; belongs to the glycosyltransferase 51 family.</text>
</comment>
<evidence type="ECO:0000256" key="15">
    <source>
        <dbReference type="SAM" id="MobiDB-lite"/>
    </source>
</evidence>
<keyword evidence="12" id="KW-0961">Cell wall biogenesis/degradation</keyword>
<evidence type="ECO:0000256" key="8">
    <source>
        <dbReference type="ARBA" id="ARBA00022801"/>
    </source>
</evidence>
<dbReference type="EMBL" id="FPCH01000001">
    <property type="protein sequence ID" value="SFV25689.1"/>
    <property type="molecule type" value="Genomic_DNA"/>
</dbReference>
<comment type="catalytic activity">
    <reaction evidence="14">
        <text>[GlcNAc-(1-&gt;4)-Mur2Ac(oyl-L-Ala-gamma-D-Glu-L-Lys-D-Ala-D-Ala)](n)-di-trans,octa-cis-undecaprenyl diphosphate + beta-D-GlcNAc-(1-&gt;4)-Mur2Ac(oyl-L-Ala-gamma-D-Glu-L-Lys-D-Ala-D-Ala)-di-trans,octa-cis-undecaprenyl diphosphate = [GlcNAc-(1-&gt;4)-Mur2Ac(oyl-L-Ala-gamma-D-Glu-L-Lys-D-Ala-D-Ala)](n+1)-di-trans,octa-cis-undecaprenyl diphosphate + di-trans,octa-cis-undecaprenyl diphosphate + H(+)</text>
        <dbReference type="Rhea" id="RHEA:23708"/>
        <dbReference type="Rhea" id="RHEA-COMP:9602"/>
        <dbReference type="Rhea" id="RHEA-COMP:9603"/>
        <dbReference type="ChEBI" id="CHEBI:15378"/>
        <dbReference type="ChEBI" id="CHEBI:58405"/>
        <dbReference type="ChEBI" id="CHEBI:60033"/>
        <dbReference type="ChEBI" id="CHEBI:78435"/>
        <dbReference type="EC" id="2.4.99.28"/>
    </reaction>
</comment>
<dbReference type="Gene3D" id="1.10.3810.10">
    <property type="entry name" value="Biosynthetic peptidoglycan transglycosylase-like"/>
    <property type="match status" value="1"/>
</dbReference>
<dbReference type="GO" id="GO:0071555">
    <property type="term" value="P:cell wall organization"/>
    <property type="evidence" value="ECO:0007669"/>
    <property type="project" value="UniProtKB-KW"/>
</dbReference>
<evidence type="ECO:0000256" key="10">
    <source>
        <dbReference type="ARBA" id="ARBA00022984"/>
    </source>
</evidence>
<organism evidence="19 20">
    <name type="scientific">Hyphomicrobium facile</name>
    <dbReference type="NCBI Taxonomy" id="51670"/>
    <lineage>
        <taxon>Bacteria</taxon>
        <taxon>Pseudomonadati</taxon>
        <taxon>Pseudomonadota</taxon>
        <taxon>Alphaproteobacteria</taxon>
        <taxon>Hyphomicrobiales</taxon>
        <taxon>Hyphomicrobiaceae</taxon>
        <taxon>Hyphomicrobium</taxon>
    </lineage>
</organism>
<dbReference type="GO" id="GO:0030288">
    <property type="term" value="C:outer membrane-bounded periplasmic space"/>
    <property type="evidence" value="ECO:0007669"/>
    <property type="project" value="TreeGrafter"/>
</dbReference>
<dbReference type="UniPathway" id="UPA00219"/>
<keyword evidence="16" id="KW-0812">Transmembrane</keyword>
<keyword evidence="9" id="KW-0133">Cell shape</keyword>
<evidence type="ECO:0000256" key="7">
    <source>
        <dbReference type="ARBA" id="ARBA00022679"/>
    </source>
</evidence>
<proteinExistence type="inferred from homology"/>
<evidence type="ECO:0000256" key="4">
    <source>
        <dbReference type="ARBA" id="ARBA00022645"/>
    </source>
</evidence>
<keyword evidence="4" id="KW-0121">Carboxypeptidase</keyword>
<evidence type="ECO:0000259" key="17">
    <source>
        <dbReference type="Pfam" id="PF00905"/>
    </source>
</evidence>
<sequence length="791" mass="84223">MRAIAAVLRFALWLVRGLLLGGRRPAAPVEMTLPGSFQSVATQAFRSDETPGDASQLTVQQPPQQQLAPTVTVRRGFLSRLKLKYRLAFGAGVLCTGLLMLTFAVMMVYYTVVFPDPLAIRNTAHAPLVRILARDGSTLTERGAPREYVSLDQLPKVVPAAVVATEDRRFFDHYGVDPVGMIRAMFANLRAGRFAQGGSTLTQQLAKNLFLTQDRTLTRKVAELGLALWLEVRLSKSEILELYLNQVYFGGGAYGIEAASRRYFDKSARELTLPEAALIAGLLKAPSKYSPAASPGAARARARVVISKMFDAGFISEAQETQALAQTLVFNEQKMAKASVDSGYVVDYVLEQVEAITGGNDTDLVVETTIDKTLQRRAQEIVADSLAQKGTALGASQAAVAVLDGDGGIRALVGGRDYAHSQFNRAIKAKRQPGSAFKPFVYLAALERGMSPATVANDAPITIGGWSPKNDKNEYVGPITLRRALAQSVNTVAVRLNQDIGRGTAADLAERLGVKSELREGPALALGTSEVTLLELAGAYTAFSNGGDVVEPHVIVRVATAAGRVLFESKPPTHTRIAEADRLGALNDMLNAAVVYGTGRRAALADQPVAGKTGTTQDFRDAWFIGYTSHLTAGVWVGNDNGKPMNRATGGTLPAEIWKQVMRVAHEGLTPEPLPGTVIGNADADAADFGINPLVPASTATRPPRVVEAKEDQQVMPQRDAQARPGVSQTLAANASGPSASAKNHPADEIDEAFVSRAISGTPGEVKTATGTAPNVAPAGQSGFLSFTSWW</sequence>
<dbReference type="GO" id="GO:0009252">
    <property type="term" value="P:peptidoglycan biosynthetic process"/>
    <property type="evidence" value="ECO:0007669"/>
    <property type="project" value="UniProtKB-UniPathway"/>
</dbReference>
<keyword evidence="8" id="KW-0378">Hydrolase</keyword>
<feature type="region of interest" description="Disordered" evidence="15">
    <location>
        <begin position="710"/>
        <end position="746"/>
    </location>
</feature>
<evidence type="ECO:0000256" key="5">
    <source>
        <dbReference type="ARBA" id="ARBA00022670"/>
    </source>
</evidence>
<comment type="catalytic activity">
    <reaction evidence="13">
        <text>Preferential cleavage: (Ac)2-L-Lys-D-Ala-|-D-Ala. Also transpeptidation of peptidyl-alanyl moieties that are N-acyl substituents of D-alanine.</text>
        <dbReference type="EC" id="3.4.16.4"/>
    </reaction>
</comment>